<name>E8LDR1_9FIRM</name>
<protein>
    <submittedName>
        <fullName evidence="1">Uncharacterized protein</fullName>
    </submittedName>
</protein>
<dbReference type="EMBL" id="AEVN01000039">
    <property type="protein sequence ID" value="EFY05032.1"/>
    <property type="molecule type" value="Genomic_DNA"/>
</dbReference>
<evidence type="ECO:0000313" key="1">
    <source>
        <dbReference type="EMBL" id="EFY05032.1"/>
    </source>
</evidence>
<keyword evidence="2" id="KW-1185">Reference proteome</keyword>
<dbReference type="Proteomes" id="UP000004923">
    <property type="component" value="Unassembled WGS sequence"/>
</dbReference>
<accession>E8LDR1</accession>
<gene>
    <name evidence="1" type="ORF">HMPREF9443_00988</name>
</gene>
<proteinExistence type="predicted"/>
<sequence length="192" mass="20971">MLKGNQGGKALKWLPRPFQFWEKKCSKIKKRAAKHFEGLAALFTHSAERRAAVKAGCKPVHFSLDGCLLSCYFSGSVATLRDTLSTSRSEGRGTGAFIYLPPFSENRPIFCSFPFAKIQPVFLPEQTGCKKHRTPFPLSATPAGITHYTLQAKSCAKGGTPLETLDNKTGGMLPSPGAYRRLLSAARFTVCV</sequence>
<comment type="caution">
    <text evidence="1">The sequence shown here is derived from an EMBL/GenBank/DDBJ whole genome shotgun (WGS) entry which is preliminary data.</text>
</comment>
<reference evidence="1 2" key="1">
    <citation type="submission" date="2011-01" db="EMBL/GenBank/DDBJ databases">
        <authorList>
            <person name="Weinstock G."/>
            <person name="Sodergren E."/>
            <person name="Clifton S."/>
            <person name="Fulton L."/>
            <person name="Fulton B."/>
            <person name="Courtney L."/>
            <person name="Fronick C."/>
            <person name="Harrison M."/>
            <person name="Strong C."/>
            <person name="Farmer C."/>
            <person name="Delahaunty K."/>
            <person name="Markovic C."/>
            <person name="Hall O."/>
            <person name="Minx P."/>
            <person name="Tomlinson C."/>
            <person name="Mitreva M."/>
            <person name="Hou S."/>
            <person name="Chen J."/>
            <person name="Wollam A."/>
            <person name="Pepin K.H."/>
            <person name="Johnson M."/>
            <person name="Bhonagiri V."/>
            <person name="Zhang X."/>
            <person name="Suruliraj S."/>
            <person name="Warren W."/>
            <person name="Chinwalla A."/>
            <person name="Mardis E.R."/>
            <person name="Wilson R.K."/>
        </authorList>
    </citation>
    <scope>NUCLEOTIDE SEQUENCE [LARGE SCALE GENOMIC DNA]</scope>
    <source>
        <strain evidence="1 2">YIT 12067</strain>
    </source>
</reference>
<organism evidence="1 2">
    <name type="scientific">Phascolarctobacterium succinatutens YIT 12067</name>
    <dbReference type="NCBI Taxonomy" id="626939"/>
    <lineage>
        <taxon>Bacteria</taxon>
        <taxon>Bacillati</taxon>
        <taxon>Bacillota</taxon>
        <taxon>Negativicutes</taxon>
        <taxon>Acidaminococcales</taxon>
        <taxon>Acidaminococcaceae</taxon>
        <taxon>Phascolarctobacterium</taxon>
    </lineage>
</organism>
<evidence type="ECO:0000313" key="2">
    <source>
        <dbReference type="Proteomes" id="UP000004923"/>
    </source>
</evidence>
<dbReference type="HOGENOM" id="CLU_120373_0_0_9"/>
<dbReference type="eggNOG" id="ENOG502ZCSW">
    <property type="taxonomic scope" value="Bacteria"/>
</dbReference>
<dbReference type="AlphaFoldDB" id="E8LDR1"/>